<keyword evidence="3" id="KW-1185">Reference proteome</keyword>
<feature type="transmembrane region" description="Helical" evidence="1">
    <location>
        <begin position="638"/>
        <end position="658"/>
    </location>
</feature>
<feature type="transmembrane region" description="Helical" evidence="1">
    <location>
        <begin position="670"/>
        <end position="691"/>
    </location>
</feature>
<evidence type="ECO:0000313" key="2">
    <source>
        <dbReference type="EMBL" id="GIH66989.1"/>
    </source>
</evidence>
<dbReference type="EMBL" id="BOOF01000064">
    <property type="protein sequence ID" value="GIH66989.1"/>
    <property type="molecule type" value="Genomic_DNA"/>
</dbReference>
<gene>
    <name evidence="2" type="ORF">Msi02_78060</name>
</gene>
<name>A0ABQ4H0C4_9ACTN</name>
<evidence type="ECO:0008006" key="4">
    <source>
        <dbReference type="Google" id="ProtNLM"/>
    </source>
</evidence>
<keyword evidence="1" id="KW-0472">Membrane</keyword>
<evidence type="ECO:0000313" key="3">
    <source>
        <dbReference type="Proteomes" id="UP000660454"/>
    </source>
</evidence>
<accession>A0ABQ4H0C4</accession>
<organism evidence="2 3">
    <name type="scientific">Microbispora siamensis</name>
    <dbReference type="NCBI Taxonomy" id="564413"/>
    <lineage>
        <taxon>Bacteria</taxon>
        <taxon>Bacillati</taxon>
        <taxon>Actinomycetota</taxon>
        <taxon>Actinomycetes</taxon>
        <taxon>Streptosporangiales</taxon>
        <taxon>Streptosporangiaceae</taxon>
        <taxon>Microbispora</taxon>
    </lineage>
</organism>
<keyword evidence="1" id="KW-1133">Transmembrane helix</keyword>
<evidence type="ECO:0000256" key="1">
    <source>
        <dbReference type="SAM" id="Phobius"/>
    </source>
</evidence>
<reference evidence="2 3" key="1">
    <citation type="submission" date="2021-01" db="EMBL/GenBank/DDBJ databases">
        <title>Whole genome shotgun sequence of Microbispora siamensis NBRC 104113.</title>
        <authorList>
            <person name="Komaki H."/>
            <person name="Tamura T."/>
        </authorList>
    </citation>
    <scope>NUCLEOTIDE SEQUENCE [LARGE SCALE GENOMIC DNA]</scope>
    <source>
        <strain evidence="2 3">NBRC 104113</strain>
    </source>
</reference>
<comment type="caution">
    <text evidence="2">The sequence shown here is derived from an EMBL/GenBank/DDBJ whole genome shotgun (WGS) entry which is preliminary data.</text>
</comment>
<sequence>MTARGGTLRVEDLSEAERRVWDAFPLGEEVDFTVGEPENVDPAGGATWGPERTVRARVIATLLMREETPRSHRIPAIRIKGARITERVNLAYATLRHSARFLSCYFERDPSLYWTRCSQLGFNGSHLPGLSGSNAQIDGHLRLEGCVFTGLVELRGTQLAGSLTLSYARASVTGLAIDCDRLQAGRGISAIGFSSTGHVRFSNVKASGTVVMSDARLSAKGKALTLDGLVADGSVLCKRMVVSGMVSVRNARIAGLFSFGGTRIDNPGEMAFRGSRITAEGGLYLGGGFSAAGTVRLADSRIDRELNLEDARLTQVDGDALQAEDLQVEGTLDAHNLDARGRVDLTQARIAGSLHLNGAHIDGTRPSTTGLDSSRLVALDGDGMTIGGGLSCSDGFRAEGAVRLADAHIGTFADFTGAQLSNPSGQALDAAGANIGRGLQCGHGFTSEGELTLIGASIGRHLDFDDATLCAPDGKALAAWQLEVRELYLRPRRTPEGVIDLRHARIGVLRDDPQTWGPHRQDGLVYDAVDPVLPPARRLDWLKLDEDGYAPQPYEQLAATHRRLGEDARARTILLAKERQRRATLPLYARAWGLLQDVTVGYGYRPVRAALWFLALLALGTVVFAMDAPPRAEAGKGPAFNAVVYALDLLFPLIDFGQEKSFQPIGDGQWVAYGLVLAGWVLVTTIATGITRAISRQ</sequence>
<keyword evidence="1" id="KW-0812">Transmembrane</keyword>
<protein>
    <recommendedName>
        <fullName evidence="4">Oxidoreductase</fullName>
    </recommendedName>
</protein>
<proteinExistence type="predicted"/>
<feature type="transmembrane region" description="Helical" evidence="1">
    <location>
        <begin position="609"/>
        <end position="626"/>
    </location>
</feature>
<dbReference type="Proteomes" id="UP000660454">
    <property type="component" value="Unassembled WGS sequence"/>
</dbReference>